<keyword evidence="4" id="KW-1185">Reference proteome</keyword>
<feature type="compositionally biased region" description="Low complexity" evidence="2">
    <location>
        <begin position="588"/>
        <end position="599"/>
    </location>
</feature>
<feature type="compositionally biased region" description="Basic and acidic residues" evidence="2">
    <location>
        <begin position="405"/>
        <end position="428"/>
    </location>
</feature>
<feature type="compositionally biased region" description="Basic and acidic residues" evidence="2">
    <location>
        <begin position="175"/>
        <end position="189"/>
    </location>
</feature>
<sequence length="1967" mass="224017">MDQVNECLKCIELKKSLQVEKKKVSQKNRLITLLRELVRSYEAKDLNLTFTDLSRIYESSSSEVTILKQRLTLYLNENQELLQLKNEISARNDLLDKKYRDVEDEISHLRFVNKQLGDYYREKEADNDQHKDRLKKLARKLLSYEPKNSEVRKILNLQNTPVDLDHKPSKNSNKKKNEENVKDMKKDNIGDDDLITVTSKPSDILNTEELGMSVNAECDNDTECYETNFLCTEEGSNSPSPEPDLVLDANKLNGMSDDFITSQSFDDKSITEKSSEIISNSEDGIITCEESNSSSNCVDSIDHCSFYKSISKDSSSINVEENRSKSPEVLPSLFEEDSCTYEDISEQNEIDANHKNSNDFLEFEGSLPELISPLKSDEQRVLNYPDCNQILQHGSVVQDNSDCDDSNKEITENDVNDKNEKVSTDIKNECSSNSGDQIDKKKKSPHSMFQSKYQALNDGLLFSEKTLNGSHIPLNENYASNYHFQSSHCFGCCNNSFDARPPVTLKLYNCTNVEISIPPAMQKNNQPIITVRDKCDLDKCFVNTSNDVNKPVDPSAIHCSFIPDRRNSQSNADSNNQRIPAVLTWSRPSLNRSNRNSPKNMKETSNPYFQGCRDESEKTDYYFSDYLTKNQVSEKSSSFREPWVDENESESDTIKCSRMFPVKADKQFDLEYFCYAFGSLSLKYVLSKQTSIVNFLEKRNNCTNRYSSLLNISQPPVFHNSLKNSLSSKNKNEWIFGQNFLKGLTKKDIFHKTAVKPTNLLNKNAEENSPKKIKHCNIIQKSVLNLKTNYINKKSINDSIKNMIPVDESVQNPFHKIHHTNDLKGTKGYFKPVCFDINSKKTIFDRKDTIFEKRQVIMPQPCMKPSVENNQTCIEDVNHKPFENNSFKLQSSQRNVYNPNVATETSKSESDLSSHDKGHSQSIFDLDQGKGTSTSNSISHSSICNNKTNYAATSHLLSQKEPILNQIQKPPTSRSSHRSAKEVIAEERSISPRKEHLKENLMREKPVLQKERTPKKIKHYDLPQSKNVSINDEYLFKKPDSVNVKATSDTKITEKNVECKPLINKESKGNLNKKLTFDTPRKIDQSTRVIKQKSSPDVKIQNIKKTLSLQNGLNKESKSLSGTTLKPGNKPMAVVHKKSINISCDLSTDKEEVEKSDNELQEIFKEMKHISIPLLSPLRKTPEISAVETSRLTEIEGSSVENSDLENNYEIIKSKEDIESKDVKDEKINSSLDKPVLNNEILSKCDIIESRLEDNETISESKQSFFSVDESKYKLFSDSDDTESLEEETGMHIEDLVVNDEILEDKEMESCNNNAISPVNDEVLEITEIQSFIKTEEIKIYSRKRKKSTESLEEEYYASLPSSSEYKSKTSEETIPTADYNSPRKDVEPSSAGDNKVELCSSTASDNKPSIALGFYVNRNDEESASSVSVPLLPDIKNPKLECTTVLEDPNPNPFNAAAKDISSTEDCVPENDSVVQREEMQEGGEIPLDKEESPGKKRKLRENNDHVEGMCSKKQKMFSDDEYISCESDVFICALRYLSAAAVASSDRKVRSLPKTNADLTTKIAINHIKNLIIGALKFVDSDVYNVLNSSVKKMRLINDASPTSLAKAIIELLVESNDKSEAKDKPYMPSMTKTIKMCLLTAVSFIGYNRDYVMNFCEVFEQYISSFYDKTLRVVEGSQLVIFYTSFCRSYNLDDKVRYLIYDVLYTRNIKAYPMVYKTIQTWPDVLPHSETCFAKDCLLTQAIIFILLSGASSVDEKVGNIYCIKNIRSYLYKYFGYKCNLLRREELTDKIIENISLKGGSVALVLLCKCEPWEWSLNVVEKKLLPILQSPRSMDESKVCEYILTVGRVVRGFPITKAGHIVKCTLEVLEHMLLESNSNHLSEIIIEAISLLRRHNLMKCTSILMNWKPNTKQITEKTINHISTILRVKNVGYWKNIYSAHSSNIIHNTRPFRKKRKPGFQNTP</sequence>
<name>A0A9P0MRD8_NEZVI</name>
<proteinExistence type="predicted"/>
<feature type="coiled-coil region" evidence="1">
    <location>
        <begin position="85"/>
        <end position="140"/>
    </location>
</feature>
<feature type="compositionally biased region" description="Basic and acidic residues" evidence="2">
    <location>
        <begin position="906"/>
        <end position="919"/>
    </location>
</feature>
<evidence type="ECO:0000256" key="1">
    <source>
        <dbReference type="SAM" id="Coils"/>
    </source>
</evidence>
<accession>A0A9P0MRD8</accession>
<reference evidence="3" key="1">
    <citation type="submission" date="2022-01" db="EMBL/GenBank/DDBJ databases">
        <authorList>
            <person name="King R."/>
        </authorList>
    </citation>
    <scope>NUCLEOTIDE SEQUENCE</scope>
</reference>
<keyword evidence="1" id="KW-0175">Coiled coil</keyword>
<feature type="region of interest" description="Disordered" evidence="2">
    <location>
        <begin position="1351"/>
        <end position="1404"/>
    </location>
</feature>
<feature type="region of interest" description="Disordered" evidence="2">
    <location>
        <begin position="397"/>
        <end position="444"/>
    </location>
</feature>
<feature type="region of interest" description="Disordered" evidence="2">
    <location>
        <begin position="588"/>
        <end position="609"/>
    </location>
</feature>
<evidence type="ECO:0000313" key="3">
    <source>
        <dbReference type="EMBL" id="CAH1401860.1"/>
    </source>
</evidence>
<organism evidence="3 4">
    <name type="scientific">Nezara viridula</name>
    <name type="common">Southern green stink bug</name>
    <name type="synonym">Cimex viridulus</name>
    <dbReference type="NCBI Taxonomy" id="85310"/>
    <lineage>
        <taxon>Eukaryota</taxon>
        <taxon>Metazoa</taxon>
        <taxon>Ecdysozoa</taxon>
        <taxon>Arthropoda</taxon>
        <taxon>Hexapoda</taxon>
        <taxon>Insecta</taxon>
        <taxon>Pterygota</taxon>
        <taxon>Neoptera</taxon>
        <taxon>Paraneoptera</taxon>
        <taxon>Hemiptera</taxon>
        <taxon>Heteroptera</taxon>
        <taxon>Panheteroptera</taxon>
        <taxon>Pentatomomorpha</taxon>
        <taxon>Pentatomoidea</taxon>
        <taxon>Pentatomidae</taxon>
        <taxon>Pentatominae</taxon>
        <taxon>Nezara</taxon>
    </lineage>
</organism>
<feature type="compositionally biased region" description="Basic and acidic residues" evidence="2">
    <location>
        <begin position="1488"/>
        <end position="1500"/>
    </location>
</feature>
<protein>
    <submittedName>
        <fullName evidence="3">Uncharacterized protein</fullName>
    </submittedName>
</protein>
<evidence type="ECO:0000256" key="2">
    <source>
        <dbReference type="SAM" id="MobiDB-lite"/>
    </source>
</evidence>
<evidence type="ECO:0000313" key="4">
    <source>
        <dbReference type="Proteomes" id="UP001152798"/>
    </source>
</evidence>
<feature type="region of interest" description="Disordered" evidence="2">
    <location>
        <begin position="156"/>
        <end position="194"/>
    </location>
</feature>
<dbReference type="EMBL" id="OV725081">
    <property type="protein sequence ID" value="CAH1401860.1"/>
    <property type="molecule type" value="Genomic_DNA"/>
</dbReference>
<feature type="region of interest" description="Disordered" evidence="2">
    <location>
        <begin position="1477"/>
        <end position="1500"/>
    </location>
</feature>
<gene>
    <name evidence="3" type="ORF">NEZAVI_LOCUS10803</name>
</gene>
<feature type="region of interest" description="Disordered" evidence="2">
    <location>
        <begin position="901"/>
        <end position="940"/>
    </location>
</feature>
<dbReference type="OrthoDB" id="6368736at2759"/>
<dbReference type="Proteomes" id="UP001152798">
    <property type="component" value="Chromosome 5"/>
</dbReference>